<proteinExistence type="predicted"/>
<reference evidence="1 2" key="1">
    <citation type="submission" date="2016-06" db="EMBL/GenBank/DDBJ databases">
        <title>Evolution of pathogenesis and genome organization in the Tremellales.</title>
        <authorList>
            <person name="Cuomo C."/>
            <person name="Litvintseva A."/>
            <person name="Heitman J."/>
            <person name="Chen Y."/>
            <person name="Sun S."/>
            <person name="Springer D."/>
            <person name="Dromer F."/>
            <person name="Young S."/>
            <person name="Zeng Q."/>
            <person name="Chapman S."/>
            <person name="Gujja S."/>
            <person name="Saif S."/>
            <person name="Birren B."/>
        </authorList>
    </citation>
    <scope>NUCLEOTIDE SEQUENCE [LARGE SCALE GENOMIC DNA]</scope>
    <source>
        <strain evidence="1 2">ATCC 28783</strain>
    </source>
</reference>
<name>A0A4Q1BEC9_TREME</name>
<dbReference type="EMBL" id="SDIL01000098">
    <property type="protein sequence ID" value="RXK36404.1"/>
    <property type="molecule type" value="Genomic_DNA"/>
</dbReference>
<dbReference type="AlphaFoldDB" id="A0A4Q1BEC9"/>
<sequence>MALSVISSLHPYASVLAGLRLAGLGFGLAAFYSSLQSHNGNNLTLLEEGRRETSTIPPHDDDEGVVPAKVFRLLHTLVRPTDNVNYTGPNSTNVILPVFDPTNGSFKEDGESSVSGDLIPESDTDNSIELSDWPVLKPDISSVNGEAYTDRNWYPKIQTQNTSPHMNHYLTEALTASGFPSLNLAKNDPDNFIEQATDWACSLERIRLNPHFRTALLDEGAHLIELHFTPTQQQSVNMFQSAVAE</sequence>
<organism evidence="1 2">
    <name type="scientific">Tremella mesenterica</name>
    <name type="common">Jelly fungus</name>
    <dbReference type="NCBI Taxonomy" id="5217"/>
    <lineage>
        <taxon>Eukaryota</taxon>
        <taxon>Fungi</taxon>
        <taxon>Dikarya</taxon>
        <taxon>Basidiomycota</taxon>
        <taxon>Agaricomycotina</taxon>
        <taxon>Tremellomycetes</taxon>
        <taxon>Tremellales</taxon>
        <taxon>Tremellaceae</taxon>
        <taxon>Tremella</taxon>
    </lineage>
</organism>
<dbReference type="Proteomes" id="UP000289152">
    <property type="component" value="Unassembled WGS sequence"/>
</dbReference>
<dbReference type="InParanoid" id="A0A4Q1BEC9"/>
<accession>A0A4Q1BEC9</accession>
<comment type="caution">
    <text evidence="1">The sequence shown here is derived from an EMBL/GenBank/DDBJ whole genome shotgun (WGS) entry which is preliminary data.</text>
</comment>
<evidence type="ECO:0000313" key="1">
    <source>
        <dbReference type="EMBL" id="RXK36404.1"/>
    </source>
</evidence>
<gene>
    <name evidence="1" type="ORF">M231_06306</name>
</gene>
<protein>
    <submittedName>
        <fullName evidence="1">Uncharacterized protein</fullName>
    </submittedName>
</protein>
<evidence type="ECO:0000313" key="2">
    <source>
        <dbReference type="Proteomes" id="UP000289152"/>
    </source>
</evidence>
<dbReference type="VEuPathDB" id="FungiDB:TREMEDRAFT_61187"/>
<keyword evidence="2" id="KW-1185">Reference proteome</keyword>